<proteinExistence type="predicted"/>
<name>A0A382FSZ9_9ZZZZ</name>
<evidence type="ECO:0008006" key="2">
    <source>
        <dbReference type="Google" id="ProtNLM"/>
    </source>
</evidence>
<sequence length="97" mass="11121">MSEYFRFVRVTFDPSKYDAMMAYADTQVAKLKAVSGMRAVRVVRVADNQTITIGRYDSKEAWEASAEQIAGIWSGFAEFMTDEPLTRDGEMVWSYDR</sequence>
<protein>
    <recommendedName>
        <fullName evidence="2">ABM domain-containing protein</fullName>
    </recommendedName>
</protein>
<dbReference type="EMBL" id="UINC01051484">
    <property type="protein sequence ID" value="SVB65695.1"/>
    <property type="molecule type" value="Genomic_DNA"/>
</dbReference>
<organism evidence="1">
    <name type="scientific">marine metagenome</name>
    <dbReference type="NCBI Taxonomy" id="408172"/>
    <lineage>
        <taxon>unclassified sequences</taxon>
        <taxon>metagenomes</taxon>
        <taxon>ecological metagenomes</taxon>
    </lineage>
</organism>
<dbReference type="InterPro" id="IPR011008">
    <property type="entry name" value="Dimeric_a/b-barrel"/>
</dbReference>
<evidence type="ECO:0000313" key="1">
    <source>
        <dbReference type="EMBL" id="SVB65695.1"/>
    </source>
</evidence>
<dbReference type="SUPFAM" id="SSF54909">
    <property type="entry name" value="Dimeric alpha+beta barrel"/>
    <property type="match status" value="1"/>
</dbReference>
<dbReference type="AlphaFoldDB" id="A0A382FSZ9"/>
<gene>
    <name evidence="1" type="ORF">METZ01_LOCUS218549</name>
</gene>
<accession>A0A382FSZ9</accession>
<reference evidence="1" key="1">
    <citation type="submission" date="2018-05" db="EMBL/GenBank/DDBJ databases">
        <authorList>
            <person name="Lanie J.A."/>
            <person name="Ng W.-L."/>
            <person name="Kazmierczak K.M."/>
            <person name="Andrzejewski T.M."/>
            <person name="Davidsen T.M."/>
            <person name="Wayne K.J."/>
            <person name="Tettelin H."/>
            <person name="Glass J.I."/>
            <person name="Rusch D."/>
            <person name="Podicherti R."/>
            <person name="Tsui H.-C.T."/>
            <person name="Winkler M.E."/>
        </authorList>
    </citation>
    <scope>NUCLEOTIDE SEQUENCE</scope>
</reference>